<sequence length="374" mass="42436">MPMAIISTFNGLICICMSIMLLFPLAEPKTTEISKAEQAQGFNIFYGQYYEYKVVQNFISNSSYILFEDSSKLPSRSIHCSAKLKSFSSPFANYSVDTTKVPVSFLELLGVLDNLKGVTSESTSSACLMKYIADGYVQQINQEDQEQILQFTAYLSSFSVAVPQCNYISFDPFGELKPLQRAEWIKYVAALMDYEARANNVFKMVEENYLCLRALAMNASTKPTVAWMAFDKDTWSFSNETYKLQYVLDAGGSNLEDWVYISTFNRSLPSEVESFHCILSRLDVVIDESYIAVPSDYTLSTFIENAHISEYDTFSFIANQSVWRYDKQIESSCTISNDWFDGAISQPQLVLGDLIQAFHPQTNYSTVFLRNIAK</sequence>
<dbReference type="EMBL" id="JAHRHJ020000009">
    <property type="protein sequence ID" value="KAH9301888.1"/>
    <property type="molecule type" value="Genomic_DNA"/>
</dbReference>
<evidence type="ECO:0000313" key="3">
    <source>
        <dbReference type="Proteomes" id="UP000824469"/>
    </source>
</evidence>
<feature type="non-terminal residue" evidence="2">
    <location>
        <position position="374"/>
    </location>
</feature>
<dbReference type="SUPFAM" id="SSF53807">
    <property type="entry name" value="Helical backbone' metal receptor"/>
    <property type="match status" value="1"/>
</dbReference>
<dbReference type="PANTHER" id="PTHR38360">
    <property type="entry name" value="OS03G0120000 PROTEIN"/>
    <property type="match status" value="1"/>
</dbReference>
<feature type="signal peptide" evidence="1">
    <location>
        <begin position="1"/>
        <end position="28"/>
    </location>
</feature>
<feature type="chain" id="PRO_5041251050" evidence="1">
    <location>
        <begin position="29"/>
        <end position="374"/>
    </location>
</feature>
<keyword evidence="3" id="KW-1185">Reference proteome</keyword>
<dbReference type="OMA" id="ARTKYCT"/>
<dbReference type="Proteomes" id="UP000824469">
    <property type="component" value="Unassembled WGS sequence"/>
</dbReference>
<evidence type="ECO:0000256" key="1">
    <source>
        <dbReference type="SAM" id="SignalP"/>
    </source>
</evidence>
<keyword evidence="1" id="KW-0732">Signal</keyword>
<organism evidence="2 3">
    <name type="scientific">Taxus chinensis</name>
    <name type="common">Chinese yew</name>
    <name type="synonym">Taxus wallichiana var. chinensis</name>
    <dbReference type="NCBI Taxonomy" id="29808"/>
    <lineage>
        <taxon>Eukaryota</taxon>
        <taxon>Viridiplantae</taxon>
        <taxon>Streptophyta</taxon>
        <taxon>Embryophyta</taxon>
        <taxon>Tracheophyta</taxon>
        <taxon>Spermatophyta</taxon>
        <taxon>Pinopsida</taxon>
        <taxon>Pinidae</taxon>
        <taxon>Conifers II</taxon>
        <taxon>Cupressales</taxon>
        <taxon>Taxaceae</taxon>
        <taxon>Taxus</taxon>
    </lineage>
</organism>
<reference evidence="2 3" key="1">
    <citation type="journal article" date="2021" name="Nat. Plants">
        <title>The Taxus genome provides insights into paclitaxel biosynthesis.</title>
        <authorList>
            <person name="Xiong X."/>
            <person name="Gou J."/>
            <person name="Liao Q."/>
            <person name="Li Y."/>
            <person name="Zhou Q."/>
            <person name="Bi G."/>
            <person name="Li C."/>
            <person name="Du R."/>
            <person name="Wang X."/>
            <person name="Sun T."/>
            <person name="Guo L."/>
            <person name="Liang H."/>
            <person name="Lu P."/>
            <person name="Wu Y."/>
            <person name="Zhang Z."/>
            <person name="Ro D.K."/>
            <person name="Shang Y."/>
            <person name="Huang S."/>
            <person name="Yan J."/>
        </authorList>
    </citation>
    <scope>NUCLEOTIDE SEQUENCE [LARGE SCALE GENOMIC DNA]</scope>
    <source>
        <strain evidence="2">Ta-2019</strain>
    </source>
</reference>
<dbReference type="AlphaFoldDB" id="A0AA38CN77"/>
<comment type="caution">
    <text evidence="2">The sequence shown here is derived from an EMBL/GenBank/DDBJ whole genome shotgun (WGS) entry which is preliminary data.</text>
</comment>
<dbReference type="PANTHER" id="PTHR38360:SF1">
    <property type="entry name" value="F12P19.7"/>
    <property type="match status" value="1"/>
</dbReference>
<evidence type="ECO:0000313" key="2">
    <source>
        <dbReference type="EMBL" id="KAH9301888.1"/>
    </source>
</evidence>
<name>A0AA38CN77_TAXCH</name>
<accession>A0AA38CN77</accession>
<protein>
    <submittedName>
        <fullName evidence="2">Uncharacterized protein</fullName>
    </submittedName>
</protein>
<proteinExistence type="predicted"/>
<gene>
    <name evidence="2" type="ORF">KI387_013471</name>
</gene>